<accession>A0A1M6HZJ8</accession>
<gene>
    <name evidence="2" type="ORF">SAMN04488096_1334</name>
</gene>
<feature type="transmembrane region" description="Helical" evidence="1">
    <location>
        <begin position="125"/>
        <end position="145"/>
    </location>
</feature>
<evidence type="ECO:0000313" key="3">
    <source>
        <dbReference type="Proteomes" id="UP000184225"/>
    </source>
</evidence>
<reference evidence="2 3" key="1">
    <citation type="submission" date="2016-11" db="EMBL/GenBank/DDBJ databases">
        <authorList>
            <person name="Jaros S."/>
            <person name="Januszkiewicz K."/>
            <person name="Wedrychowicz H."/>
        </authorList>
    </citation>
    <scope>NUCLEOTIDE SEQUENCE [LARGE SCALE GENOMIC DNA]</scope>
    <source>
        <strain evidence="2 3">DSM 21425</strain>
    </source>
</reference>
<name>A0A1M6HZJ8_9FLAO</name>
<feature type="transmembrane region" description="Helical" evidence="1">
    <location>
        <begin position="165"/>
        <end position="186"/>
    </location>
</feature>
<dbReference type="STRING" id="579105.SAMN04488096_1334"/>
<dbReference type="OrthoDB" id="1249607at2"/>
<feature type="transmembrane region" description="Helical" evidence="1">
    <location>
        <begin position="70"/>
        <end position="88"/>
    </location>
</feature>
<keyword evidence="1" id="KW-0812">Transmembrane</keyword>
<dbReference type="AlphaFoldDB" id="A0A1M6HZJ8"/>
<feature type="transmembrane region" description="Helical" evidence="1">
    <location>
        <begin position="45"/>
        <end position="64"/>
    </location>
</feature>
<protein>
    <submittedName>
        <fullName evidence="2">Uncharacterized protein</fullName>
    </submittedName>
</protein>
<organism evidence="2 3">
    <name type="scientific">Mesonia phycicola</name>
    <dbReference type="NCBI Taxonomy" id="579105"/>
    <lineage>
        <taxon>Bacteria</taxon>
        <taxon>Pseudomonadati</taxon>
        <taxon>Bacteroidota</taxon>
        <taxon>Flavobacteriia</taxon>
        <taxon>Flavobacteriales</taxon>
        <taxon>Flavobacteriaceae</taxon>
        <taxon>Mesonia</taxon>
    </lineage>
</organism>
<evidence type="ECO:0000256" key="1">
    <source>
        <dbReference type="SAM" id="Phobius"/>
    </source>
</evidence>
<dbReference type="EMBL" id="FQYY01000033">
    <property type="protein sequence ID" value="SHJ27555.1"/>
    <property type="molecule type" value="Genomic_DNA"/>
</dbReference>
<keyword evidence="1" id="KW-1133">Transmembrane helix</keyword>
<sequence>MNFENIKQKMDAERMDSSKIPSQIKDIETSKMPIQKVRKSMKSEIITQLILIVIFFAAPSFLEMHRLPKTVYYIFMFITSLITLGYLAKMSWFLTKYINLSGTSKDTVVAFIYDLKLTLEVYKTAIISGSLLLPIAMASLFLGSVKIDKKVYNDLILLNIPNTTLVLYIFGYIVIAILIYFITVYWSNKLYGIHIKNLEKILKEFDVK</sequence>
<keyword evidence="1" id="KW-0472">Membrane</keyword>
<dbReference type="RefSeq" id="WP_073153932.1">
    <property type="nucleotide sequence ID" value="NZ_FQYY01000033.1"/>
</dbReference>
<dbReference type="Proteomes" id="UP000184225">
    <property type="component" value="Unassembled WGS sequence"/>
</dbReference>
<evidence type="ECO:0000313" key="2">
    <source>
        <dbReference type="EMBL" id="SHJ27555.1"/>
    </source>
</evidence>
<keyword evidence="3" id="KW-1185">Reference proteome</keyword>
<proteinExistence type="predicted"/>